<dbReference type="Proteomes" id="UP000199045">
    <property type="component" value="Unassembled WGS sequence"/>
</dbReference>
<accession>A0A1G7MDY1</accession>
<dbReference type="EMBL" id="FNBN01000002">
    <property type="protein sequence ID" value="SDF59875.1"/>
    <property type="molecule type" value="Genomic_DNA"/>
</dbReference>
<reference evidence="1 2" key="1">
    <citation type="submission" date="2016-10" db="EMBL/GenBank/DDBJ databases">
        <authorList>
            <person name="de Groot N.N."/>
        </authorList>
    </citation>
    <scope>NUCLEOTIDE SEQUENCE [LARGE SCALE GENOMIC DNA]</scope>
    <source>
        <strain evidence="1 2">DSM 527</strain>
    </source>
</reference>
<sequence length="208" mass="23973">MKRSNKNIAAQSLLYFPSITHDAPRLAVAVNRRMNNGTAYIKADKQGLVLSGRRKIKRGLLSGEVVLRKIPVPVKEYVLSDKQHDKRFYPAYMTDSVKVRLIAIEFKNELPLLVAKLTGYCKAIIEREDTLKLAWPVRYIHGFRKWFCAVKWIYGKITGHVEMVSDPAAFSRLLMRGKAQAVIVDFLVKYKARNRSREFAKLVDQFFL</sequence>
<dbReference type="AlphaFoldDB" id="A0A1G7MDY1"/>
<gene>
    <name evidence="1" type="ORF">SAMN04488121_102385</name>
</gene>
<name>A0A1G7MDY1_CHIFI</name>
<protein>
    <submittedName>
        <fullName evidence="1">Uncharacterized protein</fullName>
    </submittedName>
</protein>
<proteinExistence type="predicted"/>
<evidence type="ECO:0000313" key="2">
    <source>
        <dbReference type="Proteomes" id="UP000199045"/>
    </source>
</evidence>
<dbReference type="RefSeq" id="WP_143011400.1">
    <property type="nucleotide sequence ID" value="NZ_FNBN01000002.1"/>
</dbReference>
<organism evidence="1 2">
    <name type="scientific">Chitinophaga filiformis</name>
    <name type="common">Myxococcus filiformis</name>
    <name type="synonym">Flexibacter filiformis</name>
    <dbReference type="NCBI Taxonomy" id="104663"/>
    <lineage>
        <taxon>Bacteria</taxon>
        <taxon>Pseudomonadati</taxon>
        <taxon>Bacteroidota</taxon>
        <taxon>Chitinophagia</taxon>
        <taxon>Chitinophagales</taxon>
        <taxon>Chitinophagaceae</taxon>
        <taxon>Chitinophaga</taxon>
    </lineage>
</organism>
<evidence type="ECO:0000313" key="1">
    <source>
        <dbReference type="EMBL" id="SDF59875.1"/>
    </source>
</evidence>
<dbReference type="OrthoDB" id="9825981at2"/>
<dbReference type="STRING" id="104663.SAMN04488121_102385"/>